<dbReference type="AlphaFoldDB" id="A0A8T0JA74"/>
<gene>
    <name evidence="2" type="ORF">KC19_1G204700</name>
</gene>
<feature type="domain" description="GRPD C-terminal" evidence="1">
    <location>
        <begin position="556"/>
        <end position="720"/>
    </location>
</feature>
<evidence type="ECO:0000313" key="2">
    <source>
        <dbReference type="EMBL" id="KAG0591823.1"/>
    </source>
</evidence>
<evidence type="ECO:0000259" key="1">
    <source>
        <dbReference type="Pfam" id="PF25335"/>
    </source>
</evidence>
<evidence type="ECO:0000313" key="3">
    <source>
        <dbReference type="Proteomes" id="UP000822688"/>
    </source>
</evidence>
<sequence>MGADPARVVLTHPSPGPVNEVIQMEKNCVEEQRAAQRINFSVDLVLAAKRHLGLLRAVDSLPCLHRGPAVTRAIHRYENYWLPLVADAMKFDALLNSNAKGSKSLTPPLDVQWIWLCHCLNPVEYRKYCSRKYGRVIDYPILSDVASETSAQERCKKLWTILYPKEPFDVLATLCKLPGGFGKSNQALPLKDIDGSELVRELVPVVDRQSSFYYQVSQPYMWEDVFLRAARERYKCFLHLLRKSQGRILCVPTFDIDLMWHAHQQVPVAYAKDTESIIGCVVDHHDNLERGPGTKLGNGFEDTARLWESTYGHPYEKAGTLYRGSKPVNLPAPPASEVTGSTQVLERVPVILPWDYRCKDENAVKYPVLSPRHVSQVCVAIKGSSSMMAAKGKESGDLFVRLKALESYKLLKVDAPVAPFSIEPQWQKLWSLQCEVKTKGVILELRYHVDGCFRTLRKTKRLGGTKITWQELQKTPMLSQEAVLTVGKKRFSPDTEKRHPLQLCLGISMTPPVQGSYLLKSVPDRVTDDKGQMLSSTIVRMRRNQPQSGRWVSRTVLNHAGKENFVIRIRAAKGIWKKSGDRPVGVDWNERVINVHEGGWNYIAHGIGIAREKIVGTATPLAHELEEYKLSWALSTGDTLIISRQMGDVNWERHLEFTLKTSGPSAGVARLVNGRKLQYEVAGATSEEEDGFVTLIRYTPQSPQGRATALFNFKVSVMEVVPQEDVLLVLLLCTATLRSIADFGGLTSGNVYTRRRAKENRPGLKDWGSVVLENGSKLSHLSSWHVKCADYYSDDEDDADGEKLPGRIAADWGGEDSRPGSVPGSVAGSMRMRYLPPAAAVAHEVAVQATTGMWGRRTGSGVQVDPAHLR</sequence>
<dbReference type="PANTHER" id="PTHR34365:SF2">
    <property type="entry name" value="ENOLASE (DUF1399)"/>
    <property type="match status" value="1"/>
</dbReference>
<dbReference type="PANTHER" id="PTHR34365">
    <property type="entry name" value="ENOLASE (DUF1399)"/>
    <property type="match status" value="1"/>
</dbReference>
<dbReference type="InterPro" id="IPR009836">
    <property type="entry name" value="GRDP-like"/>
</dbReference>
<dbReference type="Proteomes" id="UP000822688">
    <property type="component" value="Chromosome 1"/>
</dbReference>
<comment type="caution">
    <text evidence="2">The sequence shown here is derived from an EMBL/GenBank/DDBJ whole genome shotgun (WGS) entry which is preliminary data.</text>
</comment>
<name>A0A8T0JA74_CERPU</name>
<accession>A0A8T0JA74</accession>
<reference evidence="2" key="1">
    <citation type="submission" date="2020-06" db="EMBL/GenBank/DDBJ databases">
        <title>WGS assembly of Ceratodon purpureus strain R40.</title>
        <authorList>
            <person name="Carey S.B."/>
            <person name="Jenkins J."/>
            <person name="Shu S."/>
            <person name="Lovell J.T."/>
            <person name="Sreedasyam A."/>
            <person name="Maumus F."/>
            <person name="Tiley G.P."/>
            <person name="Fernandez-Pozo N."/>
            <person name="Barry K."/>
            <person name="Chen C."/>
            <person name="Wang M."/>
            <person name="Lipzen A."/>
            <person name="Daum C."/>
            <person name="Saski C.A."/>
            <person name="Payton A.C."/>
            <person name="Mcbreen J.C."/>
            <person name="Conrad R.E."/>
            <person name="Kollar L.M."/>
            <person name="Olsson S."/>
            <person name="Huttunen S."/>
            <person name="Landis J.B."/>
            <person name="Wickett N.J."/>
            <person name="Johnson M.G."/>
            <person name="Rensing S.A."/>
            <person name="Grimwood J."/>
            <person name="Schmutz J."/>
            <person name="Mcdaniel S.F."/>
        </authorList>
    </citation>
    <scope>NUCLEOTIDE SEQUENCE</scope>
    <source>
        <strain evidence="2">R40</strain>
    </source>
</reference>
<dbReference type="InterPro" id="IPR057518">
    <property type="entry name" value="GRDP_C"/>
</dbReference>
<dbReference type="EMBL" id="CM026421">
    <property type="protein sequence ID" value="KAG0591823.1"/>
    <property type="molecule type" value="Genomic_DNA"/>
</dbReference>
<organism evidence="2 3">
    <name type="scientific">Ceratodon purpureus</name>
    <name type="common">Fire moss</name>
    <name type="synonym">Dicranum purpureum</name>
    <dbReference type="NCBI Taxonomy" id="3225"/>
    <lineage>
        <taxon>Eukaryota</taxon>
        <taxon>Viridiplantae</taxon>
        <taxon>Streptophyta</taxon>
        <taxon>Embryophyta</taxon>
        <taxon>Bryophyta</taxon>
        <taxon>Bryophytina</taxon>
        <taxon>Bryopsida</taxon>
        <taxon>Dicranidae</taxon>
        <taxon>Pseudoditrichales</taxon>
        <taxon>Ditrichaceae</taxon>
        <taxon>Ceratodon</taxon>
    </lineage>
</organism>
<keyword evidence="3" id="KW-1185">Reference proteome</keyword>
<dbReference type="Pfam" id="PF07173">
    <property type="entry name" value="GRDP-like"/>
    <property type="match status" value="1"/>
</dbReference>
<proteinExistence type="predicted"/>
<dbReference type="Pfam" id="PF25335">
    <property type="entry name" value="GRDP_C"/>
    <property type="match status" value="1"/>
</dbReference>
<protein>
    <recommendedName>
        <fullName evidence="1">GRPD C-terminal domain-containing protein</fullName>
    </recommendedName>
</protein>